<keyword evidence="2" id="KW-0969">Cilium</keyword>
<evidence type="ECO:0000256" key="2">
    <source>
        <dbReference type="ARBA" id="ARBA00023069"/>
    </source>
</evidence>
<dbReference type="InterPro" id="IPR001680">
    <property type="entry name" value="WD40_rpt"/>
</dbReference>
<evidence type="ECO:0000256" key="3">
    <source>
        <dbReference type="ARBA" id="ARBA00023273"/>
    </source>
</evidence>
<dbReference type="SUPFAM" id="SSF50998">
    <property type="entry name" value="Quinoprotein alcohol dehydrogenase-like"/>
    <property type="match status" value="1"/>
</dbReference>
<evidence type="ECO:0000259" key="5">
    <source>
        <dbReference type="Pfam" id="PF23335"/>
    </source>
</evidence>
<keyword evidence="8" id="KW-1185">Reference proteome</keyword>
<dbReference type="PROSITE" id="PS50294">
    <property type="entry name" value="WD_REPEATS_REGION"/>
    <property type="match status" value="2"/>
</dbReference>
<dbReference type="Pfam" id="PF23387">
    <property type="entry name" value="TPR_IFT80_172"/>
    <property type="match status" value="1"/>
</dbReference>
<keyword evidence="4" id="KW-0853">WD repeat</keyword>
<dbReference type="InterPro" id="IPR056456">
    <property type="entry name" value="Beta-prop_IFT80_2nd"/>
</dbReference>
<keyword evidence="3" id="KW-0966">Cell projection</keyword>
<dbReference type="PROSITE" id="PS50082">
    <property type="entry name" value="WD_REPEATS_2"/>
    <property type="match status" value="2"/>
</dbReference>
<feature type="domain" description="IFT80 second beta-propeller" evidence="5">
    <location>
        <begin position="300"/>
        <end position="588"/>
    </location>
</feature>
<dbReference type="EMBL" id="OU963896">
    <property type="protein sequence ID" value="CAH0405097.1"/>
    <property type="molecule type" value="Genomic_DNA"/>
</dbReference>
<comment type="subcellular location">
    <subcellularLocation>
        <location evidence="1">Cell projection</location>
        <location evidence="1">Cilium</location>
    </subcellularLocation>
</comment>
<reference evidence="7" key="1">
    <citation type="submission" date="2021-12" db="EMBL/GenBank/DDBJ databases">
        <authorList>
            <person name="King R."/>
        </authorList>
    </citation>
    <scope>NUCLEOTIDE SEQUENCE</scope>
</reference>
<proteinExistence type="predicted"/>
<evidence type="ECO:0000259" key="6">
    <source>
        <dbReference type="Pfam" id="PF23387"/>
    </source>
</evidence>
<feature type="domain" description="IFT80/172/WDR35 TPR" evidence="6">
    <location>
        <begin position="632"/>
        <end position="678"/>
    </location>
</feature>
<evidence type="ECO:0008006" key="9">
    <source>
        <dbReference type="Google" id="ProtNLM"/>
    </source>
</evidence>
<accession>A0ABN8B6P2</accession>
<dbReference type="Pfam" id="PF00400">
    <property type="entry name" value="WD40"/>
    <property type="match status" value="4"/>
</dbReference>
<feature type="repeat" description="WD" evidence="4">
    <location>
        <begin position="184"/>
        <end position="216"/>
    </location>
</feature>
<name>A0ABN8B6P2_CHISP</name>
<dbReference type="InterPro" id="IPR011047">
    <property type="entry name" value="Quinoprotein_ADH-like_sf"/>
</dbReference>
<protein>
    <recommendedName>
        <fullName evidence="9">Carbohydrate sulfotransferase</fullName>
    </recommendedName>
</protein>
<dbReference type="InterPro" id="IPR056157">
    <property type="entry name" value="TPR_IFT80_172_dom"/>
</dbReference>
<dbReference type="InterPro" id="IPR005331">
    <property type="entry name" value="Sulfotransferase"/>
</dbReference>
<dbReference type="Gene3D" id="2.130.10.10">
    <property type="entry name" value="YVTN repeat-like/Quinoprotein amine dehydrogenase"/>
    <property type="match status" value="2"/>
</dbReference>
<evidence type="ECO:0000313" key="7">
    <source>
        <dbReference type="EMBL" id="CAH0405097.1"/>
    </source>
</evidence>
<dbReference type="PANTHER" id="PTHR24098:SF0">
    <property type="entry name" value="OUTER SEGMENT 5"/>
    <property type="match status" value="1"/>
</dbReference>
<sequence length="983" mass="110875">MKLKISSFKEPKHVGVVVCVSWNNTEDVFSCGDDHKLLKWNLVNSECMVVTTFPDDFYPTGMHLFPKLSMGTNKYQHDVILVSSADGKFSIVNHNGRIEKNVNAHQGACLTAQWSPDGAGLLTAGEDGFVKVWSRNGLLRSTIVQSDVPCYSAVWSPDSSAILYTKNNFLIIRQLNSSSKITKWKAHEGLIICTAWNANNNLIISGSEDGLTKIWDTFGQQISMSIKHDQAITSVSWSPAGDLFVIGSYNLIRLCNANGWSHCLDRPSTGSIYSIAWSSDGTQMAAACSNGHVLFAHIIDREYTWKNFACTQIGRKVIAIKDIVTEQSDHLDYPDRVIQIALGFNHLVIATVKQCFIHKLNSWNTPVTFDLKEGTISMILLSERCLCIVERAGISVYSYMGRLLASPRCGTRSETLGRAAVSLGPDALAVIDQSDRRIIHVFDLPTGLIVRSSADNVVTKLSHKMTVYSIALSQTGPINERQLALLDYNKDLYVVTVKENKPKFSKLGSQILSICWSAETELLVGLRANSLVAWCCPRAATQPDWLTLTMVNKEISDLGRNPTLISIEEGVARICRGNGSIMHVSVAVFPEKLLKHKRALKDSGSLYEKSIESRRRSRPLLKLCRTVEDETLWACLAVLSWQQRQLEVAEEAFALINQYHQVCYIQHLRNNIPEKLSKPEGMTSLNLARQERIQEVCNRFEPKYSLDDLPDNQLEHILIDENHKLLYCYVPKVACTNWKRTLMILTGKWNDTDVLAIPAHLAHSPGMFRNLSSVPKDQRNAMLDTFHKMIIVRNPFERLLSAYRNKLEGDTQSAKYFQCFGRHVKPLVLAASVVVSTCQSTLGLRDDVMESDFRRISEDRVGRRIIKAFRANPSNESLELGHDVSFREFALFLTSRADELADVVANEHWQPVDSLCHPCLIKYSLVGEYKEILSKYERKFLVPEDLIENGTFRRFLISNIKIMTLTFFNITANRRHCKSKEFT</sequence>
<dbReference type="Proteomes" id="UP001153292">
    <property type="component" value="Chromosome 3"/>
</dbReference>
<dbReference type="Pfam" id="PF23335">
    <property type="entry name" value="Beta-prop_IFT80_2nd"/>
    <property type="match status" value="1"/>
</dbReference>
<evidence type="ECO:0000256" key="4">
    <source>
        <dbReference type="PROSITE-ProRule" id="PRU00221"/>
    </source>
</evidence>
<feature type="repeat" description="WD" evidence="4">
    <location>
        <begin position="102"/>
        <end position="134"/>
    </location>
</feature>
<dbReference type="PANTHER" id="PTHR24098">
    <property type="entry name" value="OUTER SEGMENT 5"/>
    <property type="match status" value="1"/>
</dbReference>
<evidence type="ECO:0000256" key="1">
    <source>
        <dbReference type="ARBA" id="ARBA00004138"/>
    </source>
</evidence>
<dbReference type="InterPro" id="IPR015943">
    <property type="entry name" value="WD40/YVTN_repeat-like_dom_sf"/>
</dbReference>
<gene>
    <name evidence="7" type="ORF">CHILSU_LOCUS8449</name>
</gene>
<dbReference type="Pfam" id="PF03567">
    <property type="entry name" value="Sulfotransfer_2"/>
    <property type="match status" value="2"/>
</dbReference>
<dbReference type="SUPFAM" id="SSF50978">
    <property type="entry name" value="WD40 repeat-like"/>
    <property type="match status" value="1"/>
</dbReference>
<organism evidence="7 8">
    <name type="scientific">Chilo suppressalis</name>
    <name type="common">Asiatic rice borer moth</name>
    <dbReference type="NCBI Taxonomy" id="168631"/>
    <lineage>
        <taxon>Eukaryota</taxon>
        <taxon>Metazoa</taxon>
        <taxon>Ecdysozoa</taxon>
        <taxon>Arthropoda</taxon>
        <taxon>Hexapoda</taxon>
        <taxon>Insecta</taxon>
        <taxon>Pterygota</taxon>
        <taxon>Neoptera</taxon>
        <taxon>Endopterygota</taxon>
        <taxon>Lepidoptera</taxon>
        <taxon>Glossata</taxon>
        <taxon>Ditrysia</taxon>
        <taxon>Pyraloidea</taxon>
        <taxon>Crambidae</taxon>
        <taxon>Crambinae</taxon>
        <taxon>Chilo</taxon>
    </lineage>
</organism>
<dbReference type="InterPro" id="IPR036322">
    <property type="entry name" value="WD40_repeat_dom_sf"/>
</dbReference>
<evidence type="ECO:0000313" key="8">
    <source>
        <dbReference type="Proteomes" id="UP001153292"/>
    </source>
</evidence>
<dbReference type="SMART" id="SM00320">
    <property type="entry name" value="WD40"/>
    <property type="match status" value="5"/>
</dbReference>